<evidence type="ECO:0000256" key="9">
    <source>
        <dbReference type="ARBA" id="ARBA00023136"/>
    </source>
</evidence>
<dbReference type="Gene3D" id="2.40.170.20">
    <property type="entry name" value="TonB-dependent receptor, beta-barrel domain"/>
    <property type="match status" value="1"/>
</dbReference>
<keyword evidence="4" id="KW-0406">Ion transport</keyword>
<dbReference type="InterPro" id="IPR008969">
    <property type="entry name" value="CarboxyPept-like_regulatory"/>
</dbReference>
<comment type="similarity">
    <text evidence="12">Belongs to the TonB-dependent receptor family.</text>
</comment>
<comment type="subcellular location">
    <subcellularLocation>
        <location evidence="1">Cell outer membrane</location>
        <topology evidence="1">Multi-pass membrane protein</topology>
    </subcellularLocation>
</comment>
<sequence>MKKIKKYCRNWIKILDPRFLSVFTLVGILFCVSAAGSAQQIGRQYVTLDLKGVTLSVLFEEMMKQTDYRFFFNDAQEKNVKEVSISVKHVRVDSVLNQVFKNSRYTYRIIGTQVAIVDKPVQLPGQSVRRTNVTLLVKDSVAGIPLVGVACILKELGIYAVTDINGVAVLQQVPLGKTELELQILGYENYKKGINVEVNYSLEIRMIETSLALDEVNVVATKNEAGQATSSKIGRQAIDHLQATSLADLMQLLPGQLLKQNSDMTSPEQFYLRTLNSDKNNAFGVSIMVDGIPMSNDVNLNSNEFNVVGGGYDLRKIGTDNIESVEVIRGVPSVEYGDLSAGAVIVKTSVGKSPYQARVKVNPSIIQASLGKGWRLGDKGGFLNGSFDYLKSSGDPRKKTNSFDRINASAAYMNTFGIWRMTTRFGYSGIIDNVQQDPDEVDNGTYTESKDYTLKFSHEGSFSFNSALSRTLRYNVGVTTGRSDYFTSKIVSSSTGRTPIFTAKEEGIHEAILLPASYATSGGTIGKPLSVFAKVSNDFFVKAGLLNQRFNMGVEYRYSKNSGKGDYNTDDALPLKPTSARPRGFDEIPALNQLSAYFEDNIMLNIDECPVTIQAGVRYTVLQPGKSESVWSLSPRVNLSFSPVKWLDVKAAFGKNAKTPGLTHLYPDLKYVDRMIVNYGTGNPDEQYMLYDTRIIHVNNSKLKNSTTTRYEVGFDVKLPKDRMISISAFRDKNDLGFGSLSQYMTYAFDYYDISNGGVVPNPEGGKPTVDYSKPFRRDTVMTTTGEMGNTSGSVNEGVELEINLGKINPIRTDLYLRGGYTRSELYSSAPLYTRPVGYSGDVDTSPFRIAYSSKLQKDIDKQFSTQLQAVCHIPKLKIVGSATFQVIWYNYSKSTNSKRIPMGYLDNKLVYHEITQAMLDDPDYKIQGYKLQDQIIDPQVSDAIKQPVLWLMNFRLTKNISDFAGFSFYVNNLPYYEPWQHSNQTKTLSERNKNTFAFGVELSIKL</sequence>
<evidence type="ECO:0000256" key="1">
    <source>
        <dbReference type="ARBA" id="ARBA00004571"/>
    </source>
</evidence>
<keyword evidence="9 12" id="KW-0472">Membrane</keyword>
<keyword evidence="5" id="KW-0812">Transmembrane</keyword>
<evidence type="ECO:0000256" key="6">
    <source>
        <dbReference type="ARBA" id="ARBA00022729"/>
    </source>
</evidence>
<protein>
    <submittedName>
        <fullName evidence="14">TonB-dependent receptor</fullName>
    </submittedName>
</protein>
<evidence type="ECO:0000256" key="5">
    <source>
        <dbReference type="ARBA" id="ARBA00022692"/>
    </source>
</evidence>
<keyword evidence="11" id="KW-0998">Cell outer membrane</keyword>
<evidence type="ECO:0000256" key="10">
    <source>
        <dbReference type="ARBA" id="ARBA00023170"/>
    </source>
</evidence>
<accession>A0ABX7H7K7</accession>
<evidence type="ECO:0000256" key="7">
    <source>
        <dbReference type="ARBA" id="ARBA00023004"/>
    </source>
</evidence>
<name>A0ABX7H7K7_9BACT</name>
<evidence type="ECO:0000256" key="2">
    <source>
        <dbReference type="ARBA" id="ARBA00022448"/>
    </source>
</evidence>
<evidence type="ECO:0000313" key="14">
    <source>
        <dbReference type="EMBL" id="QRO50783.1"/>
    </source>
</evidence>
<dbReference type="SMART" id="SM00965">
    <property type="entry name" value="STN"/>
    <property type="match status" value="1"/>
</dbReference>
<dbReference type="Pfam" id="PF07660">
    <property type="entry name" value="STN"/>
    <property type="match status" value="1"/>
</dbReference>
<gene>
    <name evidence="14" type="ORF">I6J59_03900</name>
</gene>
<evidence type="ECO:0000256" key="12">
    <source>
        <dbReference type="RuleBase" id="RU003357"/>
    </source>
</evidence>
<evidence type="ECO:0000256" key="4">
    <source>
        <dbReference type="ARBA" id="ARBA00022496"/>
    </source>
</evidence>
<evidence type="ECO:0000256" key="8">
    <source>
        <dbReference type="ARBA" id="ARBA00023077"/>
    </source>
</evidence>
<keyword evidence="8 12" id="KW-0798">TonB box</keyword>
<keyword evidence="7" id="KW-0408">Iron</keyword>
<keyword evidence="4" id="KW-0410">Iron transport</keyword>
<keyword evidence="3" id="KW-1134">Transmembrane beta strand</keyword>
<keyword evidence="2" id="KW-0813">Transport</keyword>
<dbReference type="InterPro" id="IPR011662">
    <property type="entry name" value="Secretin/TonB_short_N"/>
</dbReference>
<dbReference type="SUPFAM" id="SSF49464">
    <property type="entry name" value="Carboxypeptidase regulatory domain-like"/>
    <property type="match status" value="1"/>
</dbReference>
<evidence type="ECO:0000313" key="15">
    <source>
        <dbReference type="Proteomes" id="UP000654720"/>
    </source>
</evidence>
<dbReference type="InterPro" id="IPR036942">
    <property type="entry name" value="Beta-barrel_TonB_sf"/>
</dbReference>
<evidence type="ECO:0000256" key="11">
    <source>
        <dbReference type="ARBA" id="ARBA00023237"/>
    </source>
</evidence>
<evidence type="ECO:0000259" key="13">
    <source>
        <dbReference type="SMART" id="SM00965"/>
    </source>
</evidence>
<keyword evidence="6" id="KW-0732">Signal</keyword>
<dbReference type="Pfam" id="PF00593">
    <property type="entry name" value="TonB_dep_Rec_b-barrel"/>
    <property type="match status" value="1"/>
</dbReference>
<dbReference type="InterPro" id="IPR000531">
    <property type="entry name" value="Beta-barrel_TonB"/>
</dbReference>
<reference evidence="14 15" key="1">
    <citation type="submission" date="2021-02" db="EMBL/GenBank/DDBJ databases">
        <title>FDA dAtabase for Regulatory Grade micrObial Sequences (FDA-ARGOS): Supporting development and validation of Infectious Disease Dx tests.</title>
        <authorList>
            <person name="Carlson P."/>
            <person name="Fischbach M."/>
            <person name="Hastie J."/>
            <person name="Bilen M."/>
            <person name="Cheng A."/>
            <person name="Tallon L."/>
            <person name="Sadzewicz L."/>
            <person name="Zhao X."/>
            <person name="Boylan J."/>
            <person name="Ott S."/>
            <person name="Bowen H."/>
            <person name="Vavikolanu K."/>
            <person name="Mehta A."/>
            <person name="Aluvathingal J."/>
            <person name="Nadendla S."/>
            <person name="Yan Y."/>
            <person name="Sichtig H."/>
        </authorList>
    </citation>
    <scope>NUCLEOTIDE SEQUENCE [LARGE SCALE GENOMIC DNA]</scope>
    <source>
        <strain evidence="14 15">FDAARGOS_1229</strain>
    </source>
</reference>
<dbReference type="RefSeq" id="WP_051465859.1">
    <property type="nucleotide sequence ID" value="NZ_CAMXLP010000152.1"/>
</dbReference>
<dbReference type="Pfam" id="PF07715">
    <property type="entry name" value="Plug"/>
    <property type="match status" value="1"/>
</dbReference>
<dbReference type="InterPro" id="IPR037066">
    <property type="entry name" value="Plug_dom_sf"/>
</dbReference>
<dbReference type="InterPro" id="IPR039426">
    <property type="entry name" value="TonB-dep_rcpt-like"/>
</dbReference>
<dbReference type="EMBL" id="CP069450">
    <property type="protein sequence ID" value="QRO50783.1"/>
    <property type="molecule type" value="Genomic_DNA"/>
</dbReference>
<dbReference type="GeneID" id="93096382"/>
<keyword evidence="10 14" id="KW-0675">Receptor</keyword>
<evidence type="ECO:0000256" key="3">
    <source>
        <dbReference type="ARBA" id="ARBA00022452"/>
    </source>
</evidence>
<dbReference type="Gene3D" id="2.170.130.10">
    <property type="entry name" value="TonB-dependent receptor, plug domain"/>
    <property type="match status" value="1"/>
</dbReference>
<dbReference type="Proteomes" id="UP000654720">
    <property type="component" value="Chromosome"/>
</dbReference>
<dbReference type="SUPFAM" id="SSF56935">
    <property type="entry name" value="Porins"/>
    <property type="match status" value="1"/>
</dbReference>
<keyword evidence="15" id="KW-1185">Reference proteome</keyword>
<dbReference type="InterPro" id="IPR012910">
    <property type="entry name" value="Plug_dom"/>
</dbReference>
<dbReference type="PANTHER" id="PTHR30069:SF29">
    <property type="entry name" value="HEMOGLOBIN AND HEMOGLOBIN-HAPTOGLOBIN-BINDING PROTEIN 1-RELATED"/>
    <property type="match status" value="1"/>
</dbReference>
<proteinExistence type="inferred from homology"/>
<feature type="domain" description="Secretin/TonB short N-terminal" evidence="13">
    <location>
        <begin position="68"/>
        <end position="119"/>
    </location>
</feature>
<organism evidence="14 15">
    <name type="scientific">Butyricimonas virosa</name>
    <dbReference type="NCBI Taxonomy" id="544645"/>
    <lineage>
        <taxon>Bacteria</taxon>
        <taxon>Pseudomonadati</taxon>
        <taxon>Bacteroidota</taxon>
        <taxon>Bacteroidia</taxon>
        <taxon>Bacteroidales</taxon>
        <taxon>Odoribacteraceae</taxon>
        <taxon>Butyricimonas</taxon>
    </lineage>
</organism>
<dbReference type="PANTHER" id="PTHR30069">
    <property type="entry name" value="TONB-DEPENDENT OUTER MEMBRANE RECEPTOR"/>
    <property type="match status" value="1"/>
</dbReference>